<reference evidence="14 15" key="1">
    <citation type="submission" date="2021-07" db="EMBL/GenBank/DDBJ databases">
        <title>The Aristolochia fimbriata genome: insights into angiosperm evolution, floral development and chemical biosynthesis.</title>
        <authorList>
            <person name="Jiao Y."/>
        </authorList>
    </citation>
    <scope>NUCLEOTIDE SEQUENCE [LARGE SCALE GENOMIC DNA]</scope>
    <source>
        <strain evidence="14">IBCAS-2021</strain>
        <tissue evidence="14">Leaf</tissue>
    </source>
</reference>
<keyword evidence="3" id="KW-0934">Plastid</keyword>
<comment type="subcellular location">
    <subcellularLocation>
        <location evidence="1">Plastid</location>
        <location evidence="1">Chloroplast</location>
    </subcellularLocation>
</comment>
<dbReference type="Proteomes" id="UP000825729">
    <property type="component" value="Unassembled WGS sequence"/>
</dbReference>
<evidence type="ECO:0000256" key="9">
    <source>
        <dbReference type="ARBA" id="ARBA00023274"/>
    </source>
</evidence>
<keyword evidence="4" id="KW-0507">mRNA processing</keyword>
<feature type="region of interest" description="Disordered" evidence="12">
    <location>
        <begin position="1"/>
        <end position="30"/>
    </location>
</feature>
<dbReference type="SUPFAM" id="SSF75471">
    <property type="entry name" value="YhbY-like"/>
    <property type="match status" value="3"/>
</dbReference>
<dbReference type="FunFam" id="3.30.110.60:FF:000002">
    <property type="entry name" value="CRS2-associated factor 1, chloroplastic"/>
    <property type="match status" value="1"/>
</dbReference>
<dbReference type="InterPro" id="IPR035920">
    <property type="entry name" value="YhbY-like_sf"/>
</dbReference>
<sequence>MTAAHFFPSLPPAKHPHPGPLSSSIISGSNSYAFSPRSSRAFSQDPRCSSGDLQERGFGVSLSGNPSLVKMPTAPWMGSPLVLPHKEVLDLSRRRRDKTKPEEDSVQSLTERVKGGRGRQAMKKIVRSISNLQKLHPKDMTVTVTTEESQFAKFDALIDIIGDEGGKKLKKRIPWARAEKMVFPRMKKERVITAAELTIDKDELERLRSEAVKIKKWVTVKKAGVTDVVVKEIWRRWRDNELAMVRFDVPLCRNMERAHEILETKTGGLVVWRKKEIAVVYRGHDFQSQRETFHKLLSNGNDDENFSSARHEKVGDDDENFPSSGHGEIGNDNENFSSSRHEKVGNNNETFSSSRHEKVGNDNENFSSSRHEKLGTGDQLVMGQDESILSINGSLYEREGDRLLHGLGPRYIDWWGPKPLPVDADLLPEAVPSFRPPFRLCPPYTRRQLTDDELTYLRRIARPLPTHFVLGRNSRLQGLASAILKLWERCHIVKIAVKYGSPNTNNEKMAYELKLLTGGVLILRNKYYIIMYRGKDFLPCKVASMIFDREAELRIQQHQEERARVMAVESFHDILSNIPNSSSSGTLSEFLEVQNKIDFPKDKNWLKRVQIEAEKENLEKELTDHEQRLSILKLKIERSEKVVAKLEWRPSMQSADQEILTEEEKQMLQRISLKMSAALVLGRRGIYDGVIGSIHQHWKHREVVKIITMQRNISQITNTAKLLELESGGVLVSVQKLKKGHAIIIYRGKNYQRPLKLMPENLLRKREALQRSIEMQRRGSLKFFAYQKQLKIRELKCKLEEIERKLISCCRKEASPLAQEQ</sequence>
<gene>
    <name evidence="14" type="ORF">H6P81_010507</name>
</gene>
<feature type="region of interest" description="Disordered" evidence="12">
    <location>
        <begin position="297"/>
        <end position="379"/>
    </location>
</feature>
<dbReference type="GO" id="GO:0009507">
    <property type="term" value="C:chloroplast"/>
    <property type="evidence" value="ECO:0007669"/>
    <property type="project" value="UniProtKB-SubCell"/>
</dbReference>
<accession>A0AAV7ESA3</accession>
<dbReference type="GO" id="GO:0006397">
    <property type="term" value="P:mRNA processing"/>
    <property type="evidence" value="ECO:0007669"/>
    <property type="project" value="UniProtKB-KW"/>
</dbReference>
<feature type="domain" description="CRM" evidence="13">
    <location>
        <begin position="447"/>
        <end position="544"/>
    </location>
</feature>
<keyword evidence="6 10" id="KW-0694">RNA-binding</keyword>
<keyword evidence="11" id="KW-0175">Coiled coil</keyword>
<comment type="caution">
    <text evidence="14">The sequence shown here is derived from an EMBL/GenBank/DDBJ whole genome shotgun (WGS) entry which is preliminary data.</text>
</comment>
<dbReference type="Gene3D" id="3.30.110.60">
    <property type="entry name" value="YhbY-like"/>
    <property type="match status" value="3"/>
</dbReference>
<dbReference type="Pfam" id="PF01985">
    <property type="entry name" value="CRS1_YhbY"/>
    <property type="match status" value="3"/>
</dbReference>
<dbReference type="AlphaFoldDB" id="A0AAV7ESA3"/>
<evidence type="ECO:0000313" key="15">
    <source>
        <dbReference type="Proteomes" id="UP000825729"/>
    </source>
</evidence>
<evidence type="ECO:0000256" key="5">
    <source>
        <dbReference type="ARBA" id="ARBA00022737"/>
    </source>
</evidence>
<dbReference type="PANTHER" id="PTHR31846:SF10">
    <property type="entry name" value="CHLOROPLASTIC GROUP IIA INTRON SPLICING FACILITATOR CRS1, CHLOROPLASTIC"/>
    <property type="match status" value="1"/>
</dbReference>
<evidence type="ECO:0000256" key="3">
    <source>
        <dbReference type="ARBA" id="ARBA00022640"/>
    </source>
</evidence>
<feature type="coiled-coil region" evidence="11">
    <location>
        <begin position="785"/>
        <end position="812"/>
    </location>
</feature>
<dbReference type="GO" id="GO:0003729">
    <property type="term" value="F:mRNA binding"/>
    <property type="evidence" value="ECO:0007669"/>
    <property type="project" value="InterPro"/>
</dbReference>
<dbReference type="InterPro" id="IPR001890">
    <property type="entry name" value="RNA-binding_CRM"/>
</dbReference>
<evidence type="ECO:0000256" key="11">
    <source>
        <dbReference type="SAM" id="Coils"/>
    </source>
</evidence>
<dbReference type="GO" id="GO:1990904">
    <property type="term" value="C:ribonucleoprotein complex"/>
    <property type="evidence" value="ECO:0007669"/>
    <property type="project" value="UniProtKB-KW"/>
</dbReference>
<keyword evidence="7" id="KW-0809">Transit peptide</keyword>
<keyword evidence="5" id="KW-0677">Repeat</keyword>
<proteinExistence type="predicted"/>
<dbReference type="GO" id="GO:0000373">
    <property type="term" value="P:Group II intron splicing"/>
    <property type="evidence" value="ECO:0007669"/>
    <property type="project" value="UniProtKB-ARBA"/>
</dbReference>
<keyword evidence="9" id="KW-0687">Ribonucleoprotein</keyword>
<keyword evidence="2" id="KW-0150">Chloroplast</keyword>
<organism evidence="14 15">
    <name type="scientific">Aristolochia fimbriata</name>
    <name type="common">White veined hardy Dutchman's pipe vine</name>
    <dbReference type="NCBI Taxonomy" id="158543"/>
    <lineage>
        <taxon>Eukaryota</taxon>
        <taxon>Viridiplantae</taxon>
        <taxon>Streptophyta</taxon>
        <taxon>Embryophyta</taxon>
        <taxon>Tracheophyta</taxon>
        <taxon>Spermatophyta</taxon>
        <taxon>Magnoliopsida</taxon>
        <taxon>Magnoliidae</taxon>
        <taxon>Piperales</taxon>
        <taxon>Aristolochiaceae</taxon>
        <taxon>Aristolochia</taxon>
    </lineage>
</organism>
<evidence type="ECO:0000313" key="14">
    <source>
        <dbReference type="EMBL" id="KAG9450542.1"/>
    </source>
</evidence>
<feature type="coiled-coil region" evidence="11">
    <location>
        <begin position="608"/>
        <end position="642"/>
    </location>
</feature>
<dbReference type="PANTHER" id="PTHR31846">
    <property type="entry name" value="CRS1 / YHBY (CRM) DOMAIN-CONTAINING PROTEIN"/>
    <property type="match status" value="1"/>
</dbReference>
<dbReference type="EMBL" id="JAINDJ010000004">
    <property type="protein sequence ID" value="KAG9450542.1"/>
    <property type="molecule type" value="Genomic_DNA"/>
</dbReference>
<evidence type="ECO:0000256" key="7">
    <source>
        <dbReference type="ARBA" id="ARBA00022946"/>
    </source>
</evidence>
<evidence type="ECO:0000256" key="12">
    <source>
        <dbReference type="SAM" id="MobiDB-lite"/>
    </source>
</evidence>
<feature type="domain" description="CRM" evidence="13">
    <location>
        <begin position="197"/>
        <end position="293"/>
    </location>
</feature>
<feature type="region of interest" description="Disordered" evidence="12">
    <location>
        <begin position="92"/>
        <end position="117"/>
    </location>
</feature>
<keyword evidence="15" id="KW-1185">Reference proteome</keyword>
<dbReference type="PROSITE" id="PS51295">
    <property type="entry name" value="CRM"/>
    <property type="match status" value="3"/>
</dbReference>
<evidence type="ECO:0000256" key="4">
    <source>
        <dbReference type="ARBA" id="ARBA00022664"/>
    </source>
</evidence>
<feature type="domain" description="CRM" evidence="13">
    <location>
        <begin position="658"/>
        <end position="758"/>
    </location>
</feature>
<dbReference type="SMART" id="SM01103">
    <property type="entry name" value="CRS1_YhbY"/>
    <property type="match status" value="3"/>
</dbReference>
<dbReference type="InterPro" id="IPR045278">
    <property type="entry name" value="CRS1/CFM2/CFM3"/>
</dbReference>
<name>A0AAV7ESA3_ARIFI</name>
<keyword evidence="8" id="KW-0508">mRNA splicing</keyword>
<evidence type="ECO:0000256" key="2">
    <source>
        <dbReference type="ARBA" id="ARBA00022528"/>
    </source>
</evidence>
<protein>
    <recommendedName>
        <fullName evidence="13">CRM domain-containing protein</fullName>
    </recommendedName>
</protein>
<evidence type="ECO:0000256" key="8">
    <source>
        <dbReference type="ARBA" id="ARBA00023187"/>
    </source>
</evidence>
<evidence type="ECO:0000256" key="1">
    <source>
        <dbReference type="ARBA" id="ARBA00004229"/>
    </source>
</evidence>
<evidence type="ECO:0000256" key="6">
    <source>
        <dbReference type="ARBA" id="ARBA00022884"/>
    </source>
</evidence>
<evidence type="ECO:0000259" key="13">
    <source>
        <dbReference type="PROSITE" id="PS51295"/>
    </source>
</evidence>
<evidence type="ECO:0000256" key="10">
    <source>
        <dbReference type="PROSITE-ProRule" id="PRU00626"/>
    </source>
</evidence>